<dbReference type="GO" id="GO:0008168">
    <property type="term" value="F:methyltransferase activity"/>
    <property type="evidence" value="ECO:0007669"/>
    <property type="project" value="UniProtKB-KW"/>
</dbReference>
<dbReference type="InterPro" id="IPR001525">
    <property type="entry name" value="C5_MeTfrase"/>
</dbReference>
<dbReference type="InterPro" id="IPR029063">
    <property type="entry name" value="SAM-dependent_MTases_sf"/>
</dbReference>
<protein>
    <submittedName>
        <fullName evidence="5">Uncharacterized protein</fullName>
    </submittedName>
</protein>
<proteinExistence type="predicted"/>
<evidence type="ECO:0000256" key="3">
    <source>
        <dbReference type="ARBA" id="ARBA00022747"/>
    </source>
</evidence>
<comment type="caution">
    <text evidence="5">The sequence shown here is derived from an EMBL/GenBank/DDBJ whole genome shotgun (WGS) entry which is preliminary data.</text>
</comment>
<feature type="coiled-coil region" evidence="4">
    <location>
        <begin position="224"/>
        <end position="265"/>
    </location>
</feature>
<dbReference type="Proteomes" id="UP000284835">
    <property type="component" value="Unassembled WGS sequence"/>
</dbReference>
<evidence type="ECO:0000313" key="6">
    <source>
        <dbReference type="Proteomes" id="UP000284835"/>
    </source>
</evidence>
<dbReference type="GO" id="GO:0009307">
    <property type="term" value="P:DNA restriction-modification system"/>
    <property type="evidence" value="ECO:0007669"/>
    <property type="project" value="UniProtKB-KW"/>
</dbReference>
<evidence type="ECO:0000256" key="2">
    <source>
        <dbReference type="ARBA" id="ARBA00022679"/>
    </source>
</evidence>
<accession>A0A414HU88</accession>
<reference evidence="5 6" key="1">
    <citation type="submission" date="2018-08" db="EMBL/GenBank/DDBJ databases">
        <title>A genome reference for cultivated species of the human gut microbiota.</title>
        <authorList>
            <person name="Zou Y."/>
            <person name="Xue W."/>
            <person name="Luo G."/>
        </authorList>
    </citation>
    <scope>NUCLEOTIDE SEQUENCE [LARGE SCALE GENOMIC DNA]</scope>
    <source>
        <strain evidence="5 6">AM30-13AC</strain>
    </source>
</reference>
<keyword evidence="2" id="KW-0808">Transferase</keyword>
<evidence type="ECO:0000256" key="1">
    <source>
        <dbReference type="ARBA" id="ARBA00022603"/>
    </source>
</evidence>
<name>A0A414HU88_9FIRM</name>
<sequence>MYETEAKWFLLENNATMTKENQDIITGIMGVEPIYINSNLLTAQERKRLYWTNIPDIKQPEDKGIFLRDIVQPREEKKEYECYKRMMAKEEGTLAHKKAWSQVKTLDQKSRALTTAQNISNSGATNIKYSDTEYYILTPLECERLQTLPDNYTEGVSNTQRYKAIGNGWTVDVIAHIFKYLKKAIEENIEPVKLKDHERPQQSYRRMINTEEKKTEEKTINANEVIEMQEKEKYEKKIAELERELKEKDKEISKIRGEMQTLKDRVFNILLEKACG</sequence>
<dbReference type="GO" id="GO:0032259">
    <property type="term" value="P:methylation"/>
    <property type="evidence" value="ECO:0007669"/>
    <property type="project" value="UniProtKB-KW"/>
</dbReference>
<dbReference type="Pfam" id="PF00145">
    <property type="entry name" value="DNA_methylase"/>
    <property type="match status" value="1"/>
</dbReference>
<dbReference type="AlphaFoldDB" id="A0A414HU88"/>
<gene>
    <name evidence="5" type="ORF">DW775_13640</name>
</gene>
<dbReference type="Gene3D" id="3.40.50.150">
    <property type="entry name" value="Vaccinia Virus protein VP39"/>
    <property type="match status" value="1"/>
</dbReference>
<keyword evidence="3" id="KW-0680">Restriction system</keyword>
<evidence type="ECO:0000256" key="4">
    <source>
        <dbReference type="SAM" id="Coils"/>
    </source>
</evidence>
<dbReference type="SUPFAM" id="SSF53335">
    <property type="entry name" value="S-adenosyl-L-methionine-dependent methyltransferases"/>
    <property type="match status" value="1"/>
</dbReference>
<evidence type="ECO:0000313" key="5">
    <source>
        <dbReference type="EMBL" id="RHD91294.1"/>
    </source>
</evidence>
<dbReference type="EMBL" id="QSJS01000025">
    <property type="protein sequence ID" value="RHD91294.1"/>
    <property type="molecule type" value="Genomic_DNA"/>
</dbReference>
<organism evidence="5 6">
    <name type="scientific">Agathobacter rectalis</name>
    <dbReference type="NCBI Taxonomy" id="39491"/>
    <lineage>
        <taxon>Bacteria</taxon>
        <taxon>Bacillati</taxon>
        <taxon>Bacillota</taxon>
        <taxon>Clostridia</taxon>
        <taxon>Lachnospirales</taxon>
        <taxon>Lachnospiraceae</taxon>
        <taxon>Agathobacter</taxon>
    </lineage>
</organism>
<keyword evidence="1" id="KW-0489">Methyltransferase</keyword>
<keyword evidence="4" id="KW-0175">Coiled coil</keyword>